<proteinExistence type="predicted"/>
<name>A0A5C6NW89_9TELE</name>
<dbReference type="Proteomes" id="UP000324091">
    <property type="component" value="Chromosome 16"/>
</dbReference>
<accession>A0A5C6NW89</accession>
<feature type="region of interest" description="Disordered" evidence="1">
    <location>
        <begin position="133"/>
        <end position="154"/>
    </location>
</feature>
<evidence type="ECO:0000313" key="3">
    <source>
        <dbReference type="Proteomes" id="UP000324091"/>
    </source>
</evidence>
<organism evidence="2 3">
    <name type="scientific">Takifugu flavidus</name>
    <name type="common">sansaifugu</name>
    <dbReference type="NCBI Taxonomy" id="433684"/>
    <lineage>
        <taxon>Eukaryota</taxon>
        <taxon>Metazoa</taxon>
        <taxon>Chordata</taxon>
        <taxon>Craniata</taxon>
        <taxon>Vertebrata</taxon>
        <taxon>Euteleostomi</taxon>
        <taxon>Actinopterygii</taxon>
        <taxon>Neopterygii</taxon>
        <taxon>Teleostei</taxon>
        <taxon>Neoteleostei</taxon>
        <taxon>Acanthomorphata</taxon>
        <taxon>Eupercaria</taxon>
        <taxon>Tetraodontiformes</taxon>
        <taxon>Tetradontoidea</taxon>
        <taxon>Tetraodontidae</taxon>
        <taxon>Takifugu</taxon>
    </lineage>
</organism>
<protein>
    <submittedName>
        <fullName evidence="2">Uncharacterized protein</fullName>
    </submittedName>
</protein>
<dbReference type="AlphaFoldDB" id="A0A5C6NW89"/>
<dbReference type="EMBL" id="RHFK02000008">
    <property type="protein sequence ID" value="TWW71732.1"/>
    <property type="molecule type" value="Genomic_DNA"/>
</dbReference>
<gene>
    <name evidence="2" type="ORF">D4764_16G0002290</name>
</gene>
<comment type="caution">
    <text evidence="2">The sequence shown here is derived from an EMBL/GenBank/DDBJ whole genome shotgun (WGS) entry which is preliminary data.</text>
</comment>
<sequence>MEEGSVQNHHKHGHHRLFTSFLPLKHAHVAEFYWNLDQNQPIRDCVTVDDVIERAITSGRARARRAQPGRVQHSGRPNVLKALFVREQRGSSQLSISLSQQAERRPYCSAHVGTELRLSGGAGVWFCRGRVTSEHDPGRRNRAAPPQGPCKSARSKSCQADAAFVRKSSGSLKRRKSGCSEVFLDRSLFRLSPAPSPASCRGDDGIQTAMLILWILYSQPL</sequence>
<keyword evidence="3" id="KW-1185">Reference proteome</keyword>
<evidence type="ECO:0000256" key="1">
    <source>
        <dbReference type="SAM" id="MobiDB-lite"/>
    </source>
</evidence>
<reference evidence="2 3" key="1">
    <citation type="submission" date="2019-04" db="EMBL/GenBank/DDBJ databases">
        <title>Chromosome genome assembly for Takifugu flavidus.</title>
        <authorList>
            <person name="Xiao S."/>
        </authorList>
    </citation>
    <scope>NUCLEOTIDE SEQUENCE [LARGE SCALE GENOMIC DNA]</scope>
    <source>
        <strain evidence="2">HTHZ2018</strain>
        <tissue evidence="2">Muscle</tissue>
    </source>
</reference>
<evidence type="ECO:0000313" key="2">
    <source>
        <dbReference type="EMBL" id="TWW71732.1"/>
    </source>
</evidence>